<dbReference type="Gene3D" id="3.10.10.10">
    <property type="entry name" value="HIV Type 1 Reverse Transcriptase, subunit A, domain 1"/>
    <property type="match status" value="1"/>
</dbReference>
<evidence type="ECO:0000313" key="4">
    <source>
        <dbReference type="EMBL" id="KAA0048739.1"/>
    </source>
</evidence>
<dbReference type="InterPro" id="IPR043128">
    <property type="entry name" value="Rev_trsase/Diguanyl_cyclase"/>
</dbReference>
<dbReference type="InterPro" id="IPR050951">
    <property type="entry name" value="Retrovirus_Pol_polyprotein"/>
</dbReference>
<evidence type="ECO:0000259" key="3">
    <source>
        <dbReference type="PROSITE" id="PS50994"/>
    </source>
</evidence>
<dbReference type="Pfam" id="PF03732">
    <property type="entry name" value="Retrotrans_gag"/>
    <property type="match status" value="1"/>
</dbReference>
<dbReference type="AlphaFoldDB" id="A0A5D3E7D9"/>
<feature type="region of interest" description="Disordered" evidence="2">
    <location>
        <begin position="281"/>
        <end position="311"/>
    </location>
</feature>
<feature type="compositionally biased region" description="Basic residues" evidence="2">
    <location>
        <begin position="58"/>
        <end position="78"/>
    </location>
</feature>
<dbReference type="CDD" id="cd01647">
    <property type="entry name" value="RT_LTR"/>
    <property type="match status" value="1"/>
</dbReference>
<dbReference type="EMBL" id="SSTD01000132">
    <property type="protein sequence ID" value="TYK31596.1"/>
    <property type="molecule type" value="Genomic_DNA"/>
</dbReference>
<feature type="domain" description="Integrase catalytic" evidence="3">
    <location>
        <begin position="874"/>
        <end position="1030"/>
    </location>
</feature>
<organism evidence="5 7">
    <name type="scientific">Cucumis melo var. makuwa</name>
    <name type="common">Oriental melon</name>
    <dbReference type="NCBI Taxonomy" id="1194695"/>
    <lineage>
        <taxon>Eukaryota</taxon>
        <taxon>Viridiplantae</taxon>
        <taxon>Streptophyta</taxon>
        <taxon>Embryophyta</taxon>
        <taxon>Tracheophyta</taxon>
        <taxon>Spermatophyta</taxon>
        <taxon>Magnoliopsida</taxon>
        <taxon>eudicotyledons</taxon>
        <taxon>Gunneridae</taxon>
        <taxon>Pentapetalae</taxon>
        <taxon>rosids</taxon>
        <taxon>fabids</taxon>
        <taxon>Cucurbitales</taxon>
        <taxon>Cucurbitaceae</taxon>
        <taxon>Benincaseae</taxon>
        <taxon>Cucumis</taxon>
    </lineage>
</organism>
<dbReference type="InterPro" id="IPR041577">
    <property type="entry name" value="RT_RNaseH_2"/>
</dbReference>
<dbReference type="Gene3D" id="3.30.70.270">
    <property type="match status" value="1"/>
</dbReference>
<dbReference type="SUPFAM" id="SSF56672">
    <property type="entry name" value="DNA/RNA polymerases"/>
    <property type="match status" value="1"/>
</dbReference>
<dbReference type="Proteomes" id="UP000321393">
    <property type="component" value="Unassembled WGS sequence"/>
</dbReference>
<sequence length="1199" mass="135302">MGVLRDHHYYDTDMMERSNRVTHAYDCVFRRDYQSDIDIDIDMILHVFGDVPVQGGKGKGKGKLARKMPPRRGARRGGGRGGGRTQPEEQPVVQTTNPTAFVTQAAPTRTLVVPQVVPDQLSIEAKHLRDFRKYNPKTFDGSMDNPTKAQMWLTSIETIFQYIKCPDDQKMHKITWEQFKESFCAKFFSANVKYAKQQKFLNLEQGDMTVEQYNAEFDMLSHFAPDVVRDEAARTEKFVRGLRLDLQGIVRAFRPATHADALRLALDLSLHERADLSKAAGRGSTLGQKRKVESQPVLAPQCKQPGHTADEAERADTIVTVGLEIEPLGSILSISTPPGAVMLSKDKIKACQVGIANNVLDVTLLVLDMHDFDVILGMNNVLGASIDCSHKEGTWGILASVVDTREPEVSLSSEPVVREVDFAIELELDTVPISRAPYRMAPAKLKELKVQLQELLDKGFIRPSVSPWGAPVLFMKKKDGSMNLCIDYRELNKVTVKSRYPLPRIDDLFDQLQGATVFSKIDLRSGYHQLRIRDSDIPKTTSCSRYGHYEFIVMSFGLTNAPAVFMDLMNRVFKDFLDTFVIVFIDDILVYSKTEVEHEDQLHQVLGTFRANKLYAKFSKCEFWLKKVSFLGHVVSSEGVSVDPAKIEVVTSWPRSSIVSEIRSILGLTGYYRSFQELKQKLVFAPVLTVPDGSGSFVIYSDASKKGLGCVLMQQGEKIQIFTDHKSLKYFFTQKELNMRQRMLLELVKDYNCEILYHSGKANIVADALSWKVVHSAALITKQAPLLRDFERAEIAVSVGEVTSQLAQLTVSPTLRQRIIVAQLNDPYLVKKCLLVEVGQGEDFSISSDDGLTFDGRLCVLEDNAVKTELLTEAHSSPFTMHPERLPRTLKGYTVIWVVVDRLTKSAHFIPGKSTYTAGKWGQLYMTEIVRLHGVPVSIVSDRDARFTSKFWKGLQLALGTRLDFSTAFHPQTDGQTERLNQVLEDMLRACVMKFLSSWDSHLHLMEFAYNNSYQATIGMAPFEALYGKCCRSPVCWGEVGEQRMLGPELVQITNASIQKIRARMLTAQSRQKSYVDERLKDLKFDVGDMVFLKVAPMKGVLRFEKKGKLSPRFVGPFEILERIGPVAYRLALPLSFSAVHDIFHISMLRRYVADPTHVVDFEPLQINEDLSYEEQPVEILAREVKMLRNQGISLVKVL</sequence>
<dbReference type="PANTHER" id="PTHR37984">
    <property type="entry name" value="PROTEIN CBG26694"/>
    <property type="match status" value="1"/>
</dbReference>
<dbReference type="CDD" id="cd00303">
    <property type="entry name" value="retropepsin_like"/>
    <property type="match status" value="1"/>
</dbReference>
<dbReference type="SUPFAM" id="SSF53098">
    <property type="entry name" value="Ribonuclease H-like"/>
    <property type="match status" value="1"/>
</dbReference>
<evidence type="ECO:0000313" key="5">
    <source>
        <dbReference type="EMBL" id="TYK31596.1"/>
    </source>
</evidence>
<dbReference type="EMBL" id="SSTE01012402">
    <property type="protein sequence ID" value="KAA0048739.1"/>
    <property type="molecule type" value="Genomic_DNA"/>
</dbReference>
<dbReference type="PROSITE" id="PS50994">
    <property type="entry name" value="INTEGRASE"/>
    <property type="match status" value="1"/>
</dbReference>
<keyword evidence="1" id="KW-0511">Multifunctional enzyme</keyword>
<dbReference type="InterPro" id="IPR056924">
    <property type="entry name" value="SH3_Tf2-1"/>
</dbReference>
<dbReference type="Gene3D" id="3.30.420.10">
    <property type="entry name" value="Ribonuclease H-like superfamily/Ribonuclease H"/>
    <property type="match status" value="1"/>
</dbReference>
<comment type="caution">
    <text evidence="5">The sequence shown here is derived from an EMBL/GenBank/DDBJ whole genome shotgun (WGS) entry which is preliminary data.</text>
</comment>
<evidence type="ECO:0000256" key="2">
    <source>
        <dbReference type="SAM" id="MobiDB-lite"/>
    </source>
</evidence>
<dbReference type="InterPro" id="IPR005162">
    <property type="entry name" value="Retrotrans_gag_dom"/>
</dbReference>
<evidence type="ECO:0000313" key="6">
    <source>
        <dbReference type="Proteomes" id="UP000321393"/>
    </source>
</evidence>
<dbReference type="InterPro" id="IPR000477">
    <property type="entry name" value="RT_dom"/>
</dbReference>
<evidence type="ECO:0000256" key="1">
    <source>
        <dbReference type="ARBA" id="ARBA00023268"/>
    </source>
</evidence>
<dbReference type="Proteomes" id="UP000321947">
    <property type="component" value="Unassembled WGS sequence"/>
</dbReference>
<dbReference type="Pfam" id="PF08284">
    <property type="entry name" value="RVP_2"/>
    <property type="match status" value="1"/>
</dbReference>
<name>A0A5D3E7D9_CUCMM</name>
<dbReference type="GO" id="GO:0003824">
    <property type="term" value="F:catalytic activity"/>
    <property type="evidence" value="ECO:0007669"/>
    <property type="project" value="UniProtKB-KW"/>
</dbReference>
<gene>
    <name evidence="5" type="ORF">E5676_scaffold172G001000</name>
    <name evidence="4" type="ORF">E6C27_scaffold43G00380</name>
</gene>
<dbReference type="GO" id="GO:0015074">
    <property type="term" value="P:DNA integration"/>
    <property type="evidence" value="ECO:0007669"/>
    <property type="project" value="InterPro"/>
</dbReference>
<dbReference type="GO" id="GO:0003676">
    <property type="term" value="F:nucleic acid binding"/>
    <property type="evidence" value="ECO:0007669"/>
    <property type="project" value="InterPro"/>
</dbReference>
<dbReference type="OrthoDB" id="1738534at2759"/>
<dbReference type="Pfam" id="PF17919">
    <property type="entry name" value="RT_RNaseH_2"/>
    <property type="match status" value="1"/>
</dbReference>
<dbReference type="InterPro" id="IPR036397">
    <property type="entry name" value="RNaseH_sf"/>
</dbReference>
<accession>A0A5D3E7D9</accession>
<evidence type="ECO:0000313" key="7">
    <source>
        <dbReference type="Proteomes" id="UP000321947"/>
    </source>
</evidence>
<proteinExistence type="predicted"/>
<protein>
    <submittedName>
        <fullName evidence="5">DNA/RNA polymerases superfamily protein</fullName>
    </submittedName>
</protein>
<dbReference type="Pfam" id="PF00078">
    <property type="entry name" value="RVT_1"/>
    <property type="match status" value="1"/>
</dbReference>
<dbReference type="PANTHER" id="PTHR37984:SF5">
    <property type="entry name" value="PROTEIN NYNRIN-LIKE"/>
    <property type="match status" value="1"/>
</dbReference>
<dbReference type="InterPro" id="IPR012337">
    <property type="entry name" value="RNaseH-like_sf"/>
</dbReference>
<dbReference type="Pfam" id="PF24626">
    <property type="entry name" value="SH3_Tf2-1"/>
    <property type="match status" value="1"/>
</dbReference>
<dbReference type="InterPro" id="IPR043502">
    <property type="entry name" value="DNA/RNA_pol_sf"/>
</dbReference>
<reference evidence="6 7" key="1">
    <citation type="submission" date="2019-08" db="EMBL/GenBank/DDBJ databases">
        <title>Draft genome sequences of two oriental melons (Cucumis melo L. var makuwa).</title>
        <authorList>
            <person name="Kwon S.-Y."/>
        </authorList>
    </citation>
    <scope>NUCLEOTIDE SEQUENCE [LARGE SCALE GENOMIC DNA]</scope>
    <source>
        <strain evidence="7">cv. Chang Bougi</strain>
        <strain evidence="6">cv. SW 3</strain>
        <tissue evidence="5">Leaf</tissue>
    </source>
</reference>
<dbReference type="InterPro" id="IPR001584">
    <property type="entry name" value="Integrase_cat-core"/>
</dbReference>
<feature type="region of interest" description="Disordered" evidence="2">
    <location>
        <begin position="55"/>
        <end position="94"/>
    </location>
</feature>